<dbReference type="STRING" id="323848.Nmul_A0873"/>
<sequence>MPHILGRQVDRRSQPRDCKPLDKFIYCEYRYMSTPTVVLLHGFLGFSRWGPIEQFRGVEKALARKDIKPLIPEVPGAGTIAERAETLANKLFRGRAPAFALVAHSMGGLDARYLISHFDADRRVKSLLTVSTPHRGSPLAQWFLEAKGPVPAWIRHIGTPALAELTPAACEAMQIPDRPDVAYSSYASCRPLEELPFWLRPYAKVMREDNDGMVPVASAGWGKFRGTLRADHIELLGWSLALPDRQSARPFNHRQFWIEAAHQAIAAAEGKES</sequence>
<keyword evidence="3" id="KW-1185">Reference proteome</keyword>
<reference evidence="2 3" key="2">
    <citation type="journal article" date="2008" name="Appl. Environ. Microbiol.">
        <title>Complete genome sequence of Nitrosospira multiformis, an ammonia-oxidizing bacterium from the soil environment.</title>
        <authorList>
            <person name="Norton J.M."/>
            <person name="Klotz M.G."/>
            <person name="Stein L.Y."/>
            <person name="Arp D.J."/>
            <person name="Bottomley P.J."/>
            <person name="Chain P.S."/>
            <person name="Hauser L.J."/>
            <person name="Land M.L."/>
            <person name="Larimer F.W."/>
            <person name="Shin M.W."/>
            <person name="Starkenburg S.R."/>
        </authorList>
    </citation>
    <scope>NUCLEOTIDE SEQUENCE [LARGE SCALE GENOMIC DNA]</scope>
    <source>
        <strain evidence="3">ATCC 25196 / NCIMB 11849 / C 71</strain>
    </source>
</reference>
<dbReference type="HOGENOM" id="CLU_015737_0_0_4"/>
<dbReference type="GO" id="GO:0016788">
    <property type="term" value="F:hydrolase activity, acting on ester bonds"/>
    <property type="evidence" value="ECO:0007669"/>
    <property type="project" value="InterPro"/>
</dbReference>
<dbReference type="Gene3D" id="3.40.50.1820">
    <property type="entry name" value="alpha/beta hydrolase"/>
    <property type="match status" value="1"/>
</dbReference>
<organism evidence="2 3">
    <name type="scientific">Nitrosospira multiformis (strain ATCC 25196 / NCIMB 11849 / C 71)</name>
    <dbReference type="NCBI Taxonomy" id="323848"/>
    <lineage>
        <taxon>Bacteria</taxon>
        <taxon>Pseudomonadati</taxon>
        <taxon>Pseudomonadota</taxon>
        <taxon>Betaproteobacteria</taxon>
        <taxon>Nitrosomonadales</taxon>
        <taxon>Nitrosomonadaceae</taxon>
        <taxon>Nitrosospira</taxon>
    </lineage>
</organism>
<dbReference type="EMBL" id="CP000103">
    <property type="protein sequence ID" value="ABB74176.1"/>
    <property type="molecule type" value="Genomic_DNA"/>
</dbReference>
<dbReference type="Proteomes" id="UP000002718">
    <property type="component" value="Chromosome"/>
</dbReference>
<evidence type="ECO:0000313" key="3">
    <source>
        <dbReference type="Proteomes" id="UP000002718"/>
    </source>
</evidence>
<reference evidence="3" key="1">
    <citation type="submission" date="2005-08" db="EMBL/GenBank/DDBJ databases">
        <title>Complete sequence of chromosome 1 of Nitrosospira multiformis ATCC 25196.</title>
        <authorList>
            <person name="Copeland A."/>
            <person name="Lucas S."/>
            <person name="Lapidus A."/>
            <person name="Barry K."/>
            <person name="Detter J.C."/>
            <person name="Glavina T."/>
            <person name="Hammon N."/>
            <person name="Israni S."/>
            <person name="Pitluck S."/>
            <person name="Chain P."/>
            <person name="Malfatti S."/>
            <person name="Shin M."/>
            <person name="Vergez L."/>
            <person name="Schmutz J."/>
            <person name="Larimer F."/>
            <person name="Land M."/>
            <person name="Hauser L."/>
            <person name="Kyrpides N."/>
            <person name="Lykidis A."/>
            <person name="Richardson P."/>
        </authorList>
    </citation>
    <scope>NUCLEOTIDE SEQUENCE [LARGE SCALE GENOMIC DNA]</scope>
    <source>
        <strain evidence="3">ATCC 25196 / NCIMB 11849 / C 71</strain>
    </source>
</reference>
<dbReference type="SUPFAM" id="SSF53474">
    <property type="entry name" value="alpha/beta-Hydrolases"/>
    <property type="match status" value="1"/>
</dbReference>
<dbReference type="eggNOG" id="COG1075">
    <property type="taxonomic scope" value="Bacteria"/>
</dbReference>
<dbReference type="InterPro" id="IPR029058">
    <property type="entry name" value="AB_hydrolase_fold"/>
</dbReference>
<accession>Q2YAP5</accession>
<name>Q2YAP5_NITMU</name>
<proteinExistence type="predicted"/>
<dbReference type="PANTHER" id="PTHR37946">
    <property type="entry name" value="SLL1969 PROTEIN"/>
    <property type="match status" value="1"/>
</dbReference>
<dbReference type="ESTHER" id="nitmu-q2yap5">
    <property type="family name" value="PGAP1"/>
</dbReference>
<dbReference type="InterPro" id="IPR012908">
    <property type="entry name" value="PGAP1-ab_dom-like"/>
</dbReference>
<protein>
    <submittedName>
        <fullName evidence="2">Esterase/lipase/thioesterase family active site protein</fullName>
    </submittedName>
</protein>
<dbReference type="PANTHER" id="PTHR37946:SF1">
    <property type="entry name" value="SLL1969 PROTEIN"/>
    <property type="match status" value="1"/>
</dbReference>
<dbReference type="KEGG" id="nmu:Nmul_A0873"/>
<evidence type="ECO:0000313" key="2">
    <source>
        <dbReference type="EMBL" id="ABB74176.1"/>
    </source>
</evidence>
<dbReference type="AlphaFoldDB" id="Q2YAP5"/>
<feature type="domain" description="GPI inositol-deacylase PGAP1-like alpha/beta" evidence="1">
    <location>
        <begin position="100"/>
        <end position="140"/>
    </location>
</feature>
<evidence type="ECO:0000259" key="1">
    <source>
        <dbReference type="Pfam" id="PF07819"/>
    </source>
</evidence>
<gene>
    <name evidence="2" type="ordered locus">Nmul_A0873</name>
</gene>
<dbReference type="Pfam" id="PF07819">
    <property type="entry name" value="PGAP1"/>
    <property type="match status" value="1"/>
</dbReference>